<sequence length="399" mass="42391">MRVLRLRLPGKDPVGAPVQVRQVRTRGNGAQVSTDPKVKAEAEVKAEAKETGLPPSSTSTLTSPLVVAASPHVRSQASVSRIMWVVAIALLPALGGSVYFFGLKSLLLVAISVASSMLFDALTQRAFGRKPTPFDGSAAVTGLLLAYNLPPGVPLWMPVVGAAFATVVVKQFFGGLGHNFINPALAARAFLMVSWPTHMTTMWLKPFGTAPLSGIDAVSGATPLAFVRRAAELVPQGMDLNELLRQANSLAELKRLFLGNIGGCLGETSALLLLIGALFLIIIRVVDWRIPVAYIGTVIVLALVLPNNPMTYSFHVLSGGIILGAFFMATDYVTSPVTGKGRIIFGIGCGLITMLIRLYGGYPEGCSYSILLMNVATPLIDRLTRPRLFGAVKKTKAAK</sequence>
<evidence type="ECO:0000256" key="10">
    <source>
        <dbReference type="HAMAP-Rule" id="MF_00462"/>
    </source>
</evidence>
<dbReference type="PANTHER" id="PTHR30578:SF0">
    <property type="entry name" value="ION-TRANSLOCATING OXIDOREDUCTASE COMPLEX SUBUNIT D"/>
    <property type="match status" value="1"/>
</dbReference>
<comment type="similarity">
    <text evidence="10">Belongs to the NqrB/RnfD family.</text>
</comment>
<feature type="transmembrane region" description="Helical" evidence="10">
    <location>
        <begin position="288"/>
        <end position="306"/>
    </location>
</feature>
<evidence type="ECO:0000256" key="2">
    <source>
        <dbReference type="ARBA" id="ARBA00022553"/>
    </source>
</evidence>
<keyword evidence="4 10" id="KW-0288">FMN</keyword>
<comment type="subcellular location">
    <subcellularLocation>
        <location evidence="10">Cell membrane</location>
        <topology evidence="10">Multi-pass membrane protein</topology>
    </subcellularLocation>
</comment>
<evidence type="ECO:0000256" key="9">
    <source>
        <dbReference type="ARBA" id="ARBA00023136"/>
    </source>
</evidence>
<dbReference type="Proteomes" id="UP000779900">
    <property type="component" value="Unassembled WGS sequence"/>
</dbReference>
<comment type="cofactor">
    <cofactor evidence="10">
        <name>FMN</name>
        <dbReference type="ChEBI" id="CHEBI:58210"/>
    </cofactor>
</comment>
<protein>
    <recommendedName>
        <fullName evidence="10">Ion-translocating oxidoreductase complex subunit D</fullName>
        <ecNumber evidence="10">7.-.-.-</ecNumber>
    </recommendedName>
    <alternativeName>
        <fullName evidence="10">Rnf electron transport complex subunit D</fullName>
    </alternativeName>
</protein>
<dbReference type="Pfam" id="PF03116">
    <property type="entry name" value="NQR2_RnfD_RnfE"/>
    <property type="match status" value="1"/>
</dbReference>
<accession>A0A938BQJ9</accession>
<dbReference type="GO" id="GO:0005886">
    <property type="term" value="C:plasma membrane"/>
    <property type="evidence" value="ECO:0007669"/>
    <property type="project" value="UniProtKB-SubCell"/>
</dbReference>
<proteinExistence type="inferred from homology"/>
<evidence type="ECO:0000256" key="6">
    <source>
        <dbReference type="ARBA" id="ARBA00022967"/>
    </source>
</evidence>
<evidence type="ECO:0000256" key="7">
    <source>
        <dbReference type="ARBA" id="ARBA00022982"/>
    </source>
</evidence>
<evidence type="ECO:0000256" key="1">
    <source>
        <dbReference type="ARBA" id="ARBA00022448"/>
    </source>
</evidence>
<dbReference type="HAMAP" id="MF_00462">
    <property type="entry name" value="RsxD_RnfD"/>
    <property type="match status" value="1"/>
</dbReference>
<keyword evidence="7 10" id="KW-0249">Electron transport</keyword>
<evidence type="ECO:0000256" key="3">
    <source>
        <dbReference type="ARBA" id="ARBA00022630"/>
    </source>
</evidence>
<comment type="subunit">
    <text evidence="10">The complex is composed of six subunits: RnfA, RnfB, RnfC, RnfD, RnfE and RnfG.</text>
</comment>
<evidence type="ECO:0000256" key="8">
    <source>
        <dbReference type="ARBA" id="ARBA00022989"/>
    </source>
</evidence>
<keyword evidence="10" id="KW-1003">Cell membrane</keyword>
<comment type="caution">
    <text evidence="10">Lacks conserved residue(s) required for the propagation of feature annotation.</text>
</comment>
<keyword evidence="5 10" id="KW-0812">Transmembrane</keyword>
<dbReference type="PANTHER" id="PTHR30578">
    <property type="entry name" value="ELECTRON TRANSPORT COMPLEX PROTEIN RNFD"/>
    <property type="match status" value="1"/>
</dbReference>
<feature type="transmembrane region" description="Helical" evidence="10">
    <location>
        <begin position="106"/>
        <end position="123"/>
    </location>
</feature>
<comment type="caution">
    <text evidence="11">The sequence shown here is derived from an EMBL/GenBank/DDBJ whole genome shotgun (WGS) entry which is preliminary data.</text>
</comment>
<evidence type="ECO:0000256" key="5">
    <source>
        <dbReference type="ARBA" id="ARBA00022692"/>
    </source>
</evidence>
<feature type="transmembrane region" description="Helical" evidence="10">
    <location>
        <begin position="82"/>
        <end position="100"/>
    </location>
</feature>
<evidence type="ECO:0000313" key="12">
    <source>
        <dbReference type="Proteomes" id="UP000779900"/>
    </source>
</evidence>
<keyword evidence="3 10" id="KW-0285">Flavoprotein</keyword>
<dbReference type="GO" id="GO:0055085">
    <property type="term" value="P:transmembrane transport"/>
    <property type="evidence" value="ECO:0007669"/>
    <property type="project" value="InterPro"/>
</dbReference>
<dbReference type="InterPro" id="IPR011303">
    <property type="entry name" value="RnfD_bac"/>
</dbReference>
<dbReference type="InterPro" id="IPR004338">
    <property type="entry name" value="NqrB/RnfD"/>
</dbReference>
<keyword evidence="1 10" id="KW-0813">Transport</keyword>
<dbReference type="EC" id="7.-.-.-" evidence="10"/>
<feature type="modified residue" description="FMN phosphoryl threonine" evidence="10">
    <location>
        <position position="222"/>
    </location>
</feature>
<feature type="transmembrane region" description="Helical" evidence="10">
    <location>
        <begin position="257"/>
        <end position="281"/>
    </location>
</feature>
<feature type="transmembrane region" description="Helical" evidence="10">
    <location>
        <begin position="312"/>
        <end position="330"/>
    </location>
</feature>
<reference evidence="11" key="1">
    <citation type="submission" date="2019-03" db="EMBL/GenBank/DDBJ databases">
        <title>Lake Tanganyika Metagenome-Assembled Genomes (MAGs).</title>
        <authorList>
            <person name="Tran P."/>
        </authorList>
    </citation>
    <scope>NUCLEOTIDE SEQUENCE</scope>
    <source>
        <strain evidence="11">K_DeepCast_150m_m2_040</strain>
    </source>
</reference>
<name>A0A938BQJ9_UNCW3</name>
<dbReference type="EMBL" id="VGIR01000008">
    <property type="protein sequence ID" value="MBM3330690.1"/>
    <property type="molecule type" value="Genomic_DNA"/>
</dbReference>
<evidence type="ECO:0000256" key="4">
    <source>
        <dbReference type="ARBA" id="ARBA00022643"/>
    </source>
</evidence>
<keyword evidence="2 10" id="KW-0597">Phosphoprotein</keyword>
<comment type="function">
    <text evidence="10">Part of a membrane-bound complex that couples electron transfer with translocation of ions across the membrane.</text>
</comment>
<keyword evidence="8 10" id="KW-1133">Transmembrane helix</keyword>
<keyword evidence="9 10" id="KW-0472">Membrane</keyword>
<dbReference type="NCBIfam" id="TIGR01946">
    <property type="entry name" value="rnfD"/>
    <property type="match status" value="1"/>
</dbReference>
<feature type="transmembrane region" description="Helical" evidence="10">
    <location>
        <begin position="342"/>
        <end position="362"/>
    </location>
</feature>
<evidence type="ECO:0000313" key="11">
    <source>
        <dbReference type="EMBL" id="MBM3330690.1"/>
    </source>
</evidence>
<dbReference type="GO" id="GO:0022900">
    <property type="term" value="P:electron transport chain"/>
    <property type="evidence" value="ECO:0007669"/>
    <property type="project" value="UniProtKB-UniRule"/>
</dbReference>
<dbReference type="AlphaFoldDB" id="A0A938BQJ9"/>
<keyword evidence="6 10" id="KW-1278">Translocase</keyword>
<organism evidence="11 12">
    <name type="scientific">candidate division WOR-3 bacterium</name>
    <dbReference type="NCBI Taxonomy" id="2052148"/>
    <lineage>
        <taxon>Bacteria</taxon>
        <taxon>Bacteria division WOR-3</taxon>
    </lineage>
</organism>
<gene>
    <name evidence="10" type="primary">rnfD</name>
    <name evidence="11" type="ORF">FJY68_02420</name>
</gene>